<evidence type="ECO:0000313" key="2">
    <source>
        <dbReference type="Proteomes" id="UP001154329"/>
    </source>
</evidence>
<dbReference type="InterPro" id="IPR012674">
    <property type="entry name" value="Calycin"/>
</dbReference>
<dbReference type="Proteomes" id="UP001154329">
    <property type="component" value="Chromosome 2"/>
</dbReference>
<name>A0A9P0IX71_APHGO</name>
<proteinExistence type="predicted"/>
<reference evidence="1" key="1">
    <citation type="submission" date="2022-02" db="EMBL/GenBank/DDBJ databases">
        <authorList>
            <person name="King R."/>
        </authorList>
    </citation>
    <scope>NUCLEOTIDE SEQUENCE</scope>
</reference>
<sequence length="249" mass="28163">MKPTIRVLLSSATIFGYLKLTFALHLNIQKPDTVLISVPFDQLQSIKWLENPNYMKSTCGTFKAYNTDTIKKIAGRWYTTHMSSIPSTTDHCSQFTNIRSPCKCIGIDFTIAMKENIISFVTFSTNTLENSVTYEMATASFVGNTQLNMNEIILRSFLVKSNAKMKGLEGYIIPSGVIIDSDDFKSYMIMVFCKEKAKEPIVMILVNALPISERIINITTNYLKNNKIKTKLSEISHKNCKYGKNIVGY</sequence>
<evidence type="ECO:0000313" key="1">
    <source>
        <dbReference type="EMBL" id="CAH1721146.1"/>
    </source>
</evidence>
<accession>A0A9P0IX71</accession>
<reference evidence="1" key="2">
    <citation type="submission" date="2022-10" db="EMBL/GenBank/DDBJ databases">
        <authorList>
            <consortium name="ENA_rothamsted_submissions"/>
            <consortium name="culmorum"/>
            <person name="King R."/>
        </authorList>
    </citation>
    <scope>NUCLEOTIDE SEQUENCE</scope>
</reference>
<dbReference type="SUPFAM" id="SSF50814">
    <property type="entry name" value="Lipocalins"/>
    <property type="match status" value="1"/>
</dbReference>
<dbReference type="AlphaFoldDB" id="A0A9P0IX71"/>
<gene>
    <name evidence="1" type="ORF">APHIGO_LOCUS4274</name>
</gene>
<protein>
    <submittedName>
        <fullName evidence="1">Uncharacterized protein</fullName>
    </submittedName>
</protein>
<organism evidence="1 2">
    <name type="scientific">Aphis gossypii</name>
    <name type="common">Cotton aphid</name>
    <dbReference type="NCBI Taxonomy" id="80765"/>
    <lineage>
        <taxon>Eukaryota</taxon>
        <taxon>Metazoa</taxon>
        <taxon>Ecdysozoa</taxon>
        <taxon>Arthropoda</taxon>
        <taxon>Hexapoda</taxon>
        <taxon>Insecta</taxon>
        <taxon>Pterygota</taxon>
        <taxon>Neoptera</taxon>
        <taxon>Paraneoptera</taxon>
        <taxon>Hemiptera</taxon>
        <taxon>Sternorrhyncha</taxon>
        <taxon>Aphidomorpha</taxon>
        <taxon>Aphidoidea</taxon>
        <taxon>Aphididae</taxon>
        <taxon>Aphidini</taxon>
        <taxon>Aphis</taxon>
        <taxon>Aphis</taxon>
    </lineage>
</organism>
<keyword evidence="2" id="KW-1185">Reference proteome</keyword>
<dbReference type="EMBL" id="OU899035">
    <property type="protein sequence ID" value="CAH1721146.1"/>
    <property type="molecule type" value="Genomic_DNA"/>
</dbReference>
<dbReference type="Gene3D" id="2.40.128.20">
    <property type="match status" value="1"/>
</dbReference>